<keyword evidence="1" id="KW-0472">Membrane</keyword>
<evidence type="ECO:0000313" key="2">
    <source>
        <dbReference type="EMBL" id="OXA63604.1"/>
    </source>
</evidence>
<dbReference type="EMBL" id="LNIX01000001">
    <property type="protein sequence ID" value="OXA63604.1"/>
    <property type="molecule type" value="Genomic_DNA"/>
</dbReference>
<protein>
    <submittedName>
        <fullName evidence="2">Uncharacterized protein</fullName>
    </submittedName>
</protein>
<evidence type="ECO:0000256" key="1">
    <source>
        <dbReference type="SAM" id="Phobius"/>
    </source>
</evidence>
<proteinExistence type="predicted"/>
<accession>A0A226F2F4</accession>
<feature type="transmembrane region" description="Helical" evidence="1">
    <location>
        <begin position="89"/>
        <end position="110"/>
    </location>
</feature>
<keyword evidence="1" id="KW-1133">Transmembrane helix</keyword>
<gene>
    <name evidence="2" type="ORF">Fcan01_03396</name>
</gene>
<sequence length="135" mass="14792">MAELGEIIDTNLNDGQDAVNNVVPEVQLHANIEPQPPLGVLANDPIAEMSDMDAKAIANFIRNELIVPLRLSLLIMAVFWSMLLHGSPYVFPVGAVFIFIASITCAKDIAGPLPPSVRRSDLQLLEMRLVCTWTQ</sequence>
<organism evidence="2 3">
    <name type="scientific">Folsomia candida</name>
    <name type="common">Springtail</name>
    <dbReference type="NCBI Taxonomy" id="158441"/>
    <lineage>
        <taxon>Eukaryota</taxon>
        <taxon>Metazoa</taxon>
        <taxon>Ecdysozoa</taxon>
        <taxon>Arthropoda</taxon>
        <taxon>Hexapoda</taxon>
        <taxon>Collembola</taxon>
        <taxon>Entomobryomorpha</taxon>
        <taxon>Isotomoidea</taxon>
        <taxon>Isotomidae</taxon>
        <taxon>Proisotominae</taxon>
        <taxon>Folsomia</taxon>
    </lineage>
</organism>
<keyword evidence="1" id="KW-0812">Transmembrane</keyword>
<dbReference type="AlphaFoldDB" id="A0A226F2F4"/>
<evidence type="ECO:0000313" key="3">
    <source>
        <dbReference type="Proteomes" id="UP000198287"/>
    </source>
</evidence>
<dbReference type="Proteomes" id="UP000198287">
    <property type="component" value="Unassembled WGS sequence"/>
</dbReference>
<keyword evidence="3" id="KW-1185">Reference proteome</keyword>
<comment type="caution">
    <text evidence="2">The sequence shown here is derived from an EMBL/GenBank/DDBJ whole genome shotgun (WGS) entry which is preliminary data.</text>
</comment>
<reference evidence="2 3" key="1">
    <citation type="submission" date="2015-12" db="EMBL/GenBank/DDBJ databases">
        <title>The genome of Folsomia candida.</title>
        <authorList>
            <person name="Faddeeva A."/>
            <person name="Derks M.F."/>
            <person name="Anvar Y."/>
            <person name="Smit S."/>
            <person name="Van Straalen N."/>
            <person name="Roelofs D."/>
        </authorList>
    </citation>
    <scope>NUCLEOTIDE SEQUENCE [LARGE SCALE GENOMIC DNA]</scope>
    <source>
        <strain evidence="2 3">VU population</strain>
        <tissue evidence="2">Whole body</tissue>
    </source>
</reference>
<name>A0A226F2F4_FOLCA</name>